<keyword evidence="2" id="KW-0808">Transferase</keyword>
<dbReference type="EMBL" id="VCIW01000004">
    <property type="protein sequence ID" value="TLS52535.1"/>
    <property type="molecule type" value="Genomic_DNA"/>
</dbReference>
<dbReference type="SUPFAM" id="SSF55729">
    <property type="entry name" value="Acyl-CoA N-acyltransferases (Nat)"/>
    <property type="match status" value="1"/>
</dbReference>
<dbReference type="AlphaFoldDB" id="A0A5R9GL91"/>
<name>A0A5R9GL91_9BACL</name>
<dbReference type="Gene3D" id="3.40.630.30">
    <property type="match status" value="1"/>
</dbReference>
<sequence length="144" mass="16886">MNIRHYSSEDFQGCVELFINVFNREPWNDRWTQEKARQYLKDYVDTPGFKGFVAEDIAIRGFIMGVRKRWWSSDEFFINEMCVEIADQRSGVGTKLLDHLGNALKSEGIERITLLTSREVPAEQFYKKNGFVTIDSLIFMNKNM</sequence>
<dbReference type="OrthoDB" id="9775804at2"/>
<dbReference type="InterPro" id="IPR000182">
    <property type="entry name" value="GNAT_dom"/>
</dbReference>
<accession>A0A5R9GL91</accession>
<dbReference type="RefSeq" id="WP_138193525.1">
    <property type="nucleotide sequence ID" value="NZ_VCIW01000004.1"/>
</dbReference>
<evidence type="ECO:0000259" key="1">
    <source>
        <dbReference type="PROSITE" id="PS51186"/>
    </source>
</evidence>
<feature type="domain" description="N-acetyltransferase" evidence="1">
    <location>
        <begin position="1"/>
        <end position="144"/>
    </location>
</feature>
<protein>
    <submittedName>
        <fullName evidence="2">GNAT family N-acetyltransferase</fullName>
    </submittedName>
</protein>
<dbReference type="CDD" id="cd04301">
    <property type="entry name" value="NAT_SF"/>
    <property type="match status" value="1"/>
</dbReference>
<keyword evidence="3" id="KW-1185">Reference proteome</keyword>
<dbReference type="InterPro" id="IPR016181">
    <property type="entry name" value="Acyl_CoA_acyltransferase"/>
</dbReference>
<evidence type="ECO:0000313" key="3">
    <source>
        <dbReference type="Proteomes" id="UP000309676"/>
    </source>
</evidence>
<organism evidence="2 3">
    <name type="scientific">Paenibacillus antri</name>
    <dbReference type="NCBI Taxonomy" id="2582848"/>
    <lineage>
        <taxon>Bacteria</taxon>
        <taxon>Bacillati</taxon>
        <taxon>Bacillota</taxon>
        <taxon>Bacilli</taxon>
        <taxon>Bacillales</taxon>
        <taxon>Paenibacillaceae</taxon>
        <taxon>Paenibacillus</taxon>
    </lineage>
</organism>
<dbReference type="GO" id="GO:0016747">
    <property type="term" value="F:acyltransferase activity, transferring groups other than amino-acyl groups"/>
    <property type="evidence" value="ECO:0007669"/>
    <property type="project" value="InterPro"/>
</dbReference>
<reference evidence="2 3" key="1">
    <citation type="submission" date="2019-05" db="EMBL/GenBank/DDBJ databases">
        <authorList>
            <person name="Narsing Rao M.P."/>
            <person name="Li W.J."/>
        </authorList>
    </citation>
    <scope>NUCLEOTIDE SEQUENCE [LARGE SCALE GENOMIC DNA]</scope>
    <source>
        <strain evidence="2 3">SYSU_K30003</strain>
    </source>
</reference>
<dbReference type="Proteomes" id="UP000309676">
    <property type="component" value="Unassembled WGS sequence"/>
</dbReference>
<dbReference type="Pfam" id="PF13508">
    <property type="entry name" value="Acetyltransf_7"/>
    <property type="match status" value="1"/>
</dbReference>
<gene>
    <name evidence="2" type="ORF">FE782_07805</name>
</gene>
<proteinExistence type="predicted"/>
<dbReference type="PROSITE" id="PS51186">
    <property type="entry name" value="GNAT"/>
    <property type="match status" value="1"/>
</dbReference>
<evidence type="ECO:0000313" key="2">
    <source>
        <dbReference type="EMBL" id="TLS52535.1"/>
    </source>
</evidence>
<comment type="caution">
    <text evidence="2">The sequence shown here is derived from an EMBL/GenBank/DDBJ whole genome shotgun (WGS) entry which is preliminary data.</text>
</comment>